<protein>
    <recommendedName>
        <fullName evidence="4">Phage-related protein</fullName>
    </recommendedName>
</protein>
<organism evidence="2 3">
    <name type="scientific">Pseudonocardia ammonioxydans</name>
    <dbReference type="NCBI Taxonomy" id="260086"/>
    <lineage>
        <taxon>Bacteria</taxon>
        <taxon>Bacillati</taxon>
        <taxon>Actinomycetota</taxon>
        <taxon>Actinomycetes</taxon>
        <taxon>Pseudonocardiales</taxon>
        <taxon>Pseudonocardiaceae</taxon>
        <taxon>Pseudonocardia</taxon>
    </lineage>
</organism>
<feature type="transmembrane region" description="Helical" evidence="1">
    <location>
        <begin position="537"/>
        <end position="560"/>
    </location>
</feature>
<gene>
    <name evidence="2" type="ORF">SAMN05216207_10153</name>
</gene>
<evidence type="ECO:0000256" key="1">
    <source>
        <dbReference type="SAM" id="Phobius"/>
    </source>
</evidence>
<dbReference type="EMBL" id="FOUY01000015">
    <property type="protein sequence ID" value="SFN47949.1"/>
    <property type="molecule type" value="Genomic_DNA"/>
</dbReference>
<feature type="transmembrane region" description="Helical" evidence="1">
    <location>
        <begin position="566"/>
        <end position="587"/>
    </location>
</feature>
<proteinExistence type="predicted"/>
<keyword evidence="1" id="KW-1133">Transmembrane helix</keyword>
<evidence type="ECO:0000313" key="3">
    <source>
        <dbReference type="Proteomes" id="UP000199614"/>
    </source>
</evidence>
<dbReference type="STRING" id="260086.SAMN05216207_10153"/>
<evidence type="ECO:0000313" key="2">
    <source>
        <dbReference type="EMBL" id="SFN47949.1"/>
    </source>
</evidence>
<keyword evidence="1" id="KW-0812">Transmembrane</keyword>
<dbReference type="AlphaFoldDB" id="A0A1I4ZD84"/>
<evidence type="ECO:0008006" key="4">
    <source>
        <dbReference type="Google" id="ProtNLM"/>
    </source>
</evidence>
<dbReference type="Proteomes" id="UP000199614">
    <property type="component" value="Unassembled WGS sequence"/>
</dbReference>
<accession>A0A1I4ZD84</accession>
<keyword evidence="1" id="KW-0472">Membrane</keyword>
<keyword evidence="3" id="KW-1185">Reference proteome</keyword>
<reference evidence="2 3" key="1">
    <citation type="submission" date="2016-10" db="EMBL/GenBank/DDBJ databases">
        <authorList>
            <person name="de Groot N.N."/>
        </authorList>
    </citation>
    <scope>NUCLEOTIDE SEQUENCE [LARGE SCALE GENOMIC DNA]</scope>
    <source>
        <strain evidence="2 3">CGMCC 4.1877</strain>
    </source>
</reference>
<sequence>MASMTSAQATVQIVPVLTNFQRKVTAGVKAVKAPDVKVQVDVDRASLKRAEADVTAAAKRIEAARETEIKSSEKVRLAESKLAEARSKFAADSSKVIAAENALNSARRESVRAQSAVSMATADHERAVTRVSEATDRLERSTRRAANPLARLQLTLRAANGEFDRMQKRSANVASGMVRLAATSLAAGSAVSTLAGTAGGVVALGGAVVAASGAAAVLPGVLAGVVASVGVAKIGFSGLSDAVKNGGEDLDKLAPSARRAAEALRGLAPEWDKLRRSVQDRMFRGVDGDIRSLASKSLPMLRRQLPEIAAGWNDAFRGVLQYLAQKEPLRQVGSILNNTANFTKSLGEAFAPAVAGLLGFSTIGSEYLPAIGRYIREGSESFAAFVNSAEGTAKIRGWIDGGITALRQLGELLGNVGGIIATVFRSINAHGATTVQTMIDVTAQFRDFLNSARGQEVLTTLFTNLRGLLDNLRPGLDAVGRVVGHLVMQVAPLLPSLGKAISGVALAAEPLVRVLVTLATSVLGPILSLVGQFPTVFVGAALAVGGLAAAIKLLVAYAAFRAWLTGIIGLLSSTGLAGAAAAAGGALRGFGGALLAAATGPIGLSLIALGSLVAAIKLTSVSTNDAAAAMRQGGAAAEEMRVKVAAQTSQVGDGLVPAIDRAAASFDNWIKSEVLGIATTDSVNRQIAEQDRVTGQLALAYTYADQKLAAWRTAVDQFGANSPQAILANQQYQTSVDNLKTAQSQAGQATDGHTQALQRQANQFLSSIDADIAWKTAVDQSTAAVAQNGRTVDINTVAGRNNMTQLQALTRAALTDIQAKKDHGASTQEITRLTNAHREQLIRTAEQMGMSREEARRYVDQLNLTPGDVNTQFHTPGLAGAISSVKELNELIGGLKGDVSFNVGQANLPRNMPRLPGRAEGGPIYGPGTSTSDSILARLSDGEFVVRAAAVKQLGLPALHAINAGVLPTAAFARGGVVNGSRTYNFEEVNKQLKALKDEWFPPLPPGVVMMGGNGTGDQLSNARIIAAVARQMGFGRNGLIVALATALQESGLRNINYGDRDSVGLFQQRTSQGWGSIAQIMNPGYSASKFFQALRGVRGWERMPVTVAAQRVQRSAFPNAYAKWVGLASRLASQVGFKAGGVIPGRVTGRDDRLVLAGAGERILSHAQTESFDRLVRALTSPSAAVSQVQRGRDLAGVGAGARKVVHYNQNNTFTETVQADHAINRMTFLAGAP</sequence>
<name>A0A1I4ZD84_PSUAM</name>
<feature type="transmembrane region" description="Helical" evidence="1">
    <location>
        <begin position="511"/>
        <end position="530"/>
    </location>
</feature>
<feature type="transmembrane region" description="Helical" evidence="1">
    <location>
        <begin position="594"/>
        <end position="616"/>
    </location>
</feature>